<dbReference type="SUPFAM" id="SSF57716">
    <property type="entry name" value="Glucocorticoid receptor-like (DNA-binding domain)"/>
    <property type="match status" value="1"/>
</dbReference>
<protein>
    <submittedName>
        <fullName evidence="1">30S ribosomal protein S14</fullName>
    </submittedName>
</protein>
<dbReference type="KEGG" id="aaf:AuanCp069"/>
<dbReference type="InterPro" id="IPR001209">
    <property type="entry name" value="Ribosomal_uS14"/>
</dbReference>
<dbReference type="GO" id="GO:0019843">
    <property type="term" value="F:rRNA binding"/>
    <property type="evidence" value="ECO:0007669"/>
    <property type="project" value="UniProtKB-UniRule"/>
</dbReference>
<dbReference type="Pfam" id="PF00253">
    <property type="entry name" value="Ribosomal_S14"/>
    <property type="match status" value="1"/>
</dbReference>
<keyword evidence="1" id="KW-0687">Ribonucleoprotein</keyword>
<dbReference type="GO" id="GO:0006412">
    <property type="term" value="P:translation"/>
    <property type="evidence" value="ECO:0007669"/>
    <property type="project" value="UniProtKB-UniRule"/>
</dbReference>
<dbReference type="EMBL" id="JBBJCI010000100">
    <property type="protein sequence ID" value="KAK7248399.1"/>
    <property type="molecule type" value="Genomic_DNA"/>
</dbReference>
<dbReference type="PROSITE" id="PS00527">
    <property type="entry name" value="RIBOSOMAL_S14"/>
    <property type="match status" value="1"/>
</dbReference>
<dbReference type="GO" id="GO:0009507">
    <property type="term" value="C:chloroplast"/>
    <property type="evidence" value="ECO:0007669"/>
    <property type="project" value="UniProtKB-SubCell"/>
</dbReference>
<evidence type="ECO:0000313" key="2">
    <source>
        <dbReference type="Proteomes" id="UP001363151"/>
    </source>
</evidence>
<keyword evidence="2" id="KW-1185">Reference proteome</keyword>
<dbReference type="Proteomes" id="UP001363151">
    <property type="component" value="Unassembled WGS sequence"/>
</dbReference>
<dbReference type="PANTHER" id="PTHR19836">
    <property type="entry name" value="30S RIBOSOMAL PROTEIN S14"/>
    <property type="match status" value="1"/>
</dbReference>
<organism evidence="1 2">
    <name type="scientific">Aureococcus anophagefferens</name>
    <name type="common">Harmful bloom alga</name>
    <dbReference type="NCBI Taxonomy" id="44056"/>
    <lineage>
        <taxon>Eukaryota</taxon>
        <taxon>Sar</taxon>
        <taxon>Stramenopiles</taxon>
        <taxon>Ochrophyta</taxon>
        <taxon>Pelagophyceae</taxon>
        <taxon>Pelagomonadales</taxon>
        <taxon>Pelagomonadaceae</taxon>
        <taxon>Aureococcus</taxon>
    </lineage>
</organism>
<dbReference type="InterPro" id="IPR018271">
    <property type="entry name" value="Ribosomal_uS14_CS"/>
</dbReference>
<evidence type="ECO:0000313" key="1">
    <source>
        <dbReference type="EMBL" id="KAK7248399.1"/>
    </source>
</evidence>
<dbReference type="InterPro" id="IPR023036">
    <property type="entry name" value="Ribosomal_uS14_bac/plastid"/>
</dbReference>
<dbReference type="GO" id="GO:0015935">
    <property type="term" value="C:small ribosomal subunit"/>
    <property type="evidence" value="ECO:0007669"/>
    <property type="project" value="TreeGrafter"/>
</dbReference>
<geneLocation type="chloroplast" evidence="1"/>
<gene>
    <name evidence="1" type="ORF">SO694_cp00060</name>
</gene>
<dbReference type="PANTHER" id="PTHR19836:SF19">
    <property type="entry name" value="SMALL RIBOSOMAL SUBUNIT PROTEIN US14M"/>
    <property type="match status" value="1"/>
</dbReference>
<reference evidence="1 2" key="1">
    <citation type="submission" date="2024-03" db="EMBL/GenBank/DDBJ databases">
        <title>Aureococcus anophagefferens CCMP1851 and Kratosvirus quantuckense: Draft genome of a second virus-susceptible host strain in the model system.</title>
        <authorList>
            <person name="Chase E."/>
            <person name="Truchon A.R."/>
            <person name="Schepens W."/>
            <person name="Wilhelm S.W."/>
        </authorList>
    </citation>
    <scope>NUCLEOTIDE SEQUENCE [LARGE SCALE GENOMIC DNA]</scope>
    <source>
        <strain evidence="1 2">CCMP1851</strain>
    </source>
</reference>
<name>A0ABR1G644_AURAN</name>
<dbReference type="HAMAP" id="MF_00537">
    <property type="entry name" value="Ribosomal_uS14_1"/>
    <property type="match status" value="1"/>
</dbReference>
<keyword evidence="1" id="KW-0689">Ribosomal protein</keyword>
<proteinExistence type="inferred from homology"/>
<dbReference type="Gene3D" id="1.10.287.1480">
    <property type="match status" value="1"/>
</dbReference>
<comment type="caution">
    <text evidence="1">The sequence shown here is derived from an EMBL/GenBank/DDBJ whole genome shotgun (WGS) entry which is preliminary data.</text>
</comment>
<keyword evidence="1" id="KW-0150">Chloroplast</keyword>
<sequence>MAKKSMIEREKKRQRLVLKYREKRRTLLNAIKTSESFSETLTLQKKLQKLPLNSATNRLRNRCWKTGRSRAVYRDFGLSRHELREMAHEGLLPGVTKSSW</sequence>
<dbReference type="NCBIfam" id="NF006477">
    <property type="entry name" value="PRK08881.1"/>
    <property type="match status" value="1"/>
</dbReference>
<keyword evidence="1" id="KW-0934">Plastid</keyword>
<accession>A0ABR1G644</accession>
<dbReference type="GO" id="GO:0003735">
    <property type="term" value="F:structural constituent of ribosome"/>
    <property type="evidence" value="ECO:0007669"/>
    <property type="project" value="InterPro"/>
</dbReference>